<gene>
    <name evidence="4" type="ORF">CARUB_v10005034mg</name>
</gene>
<reference evidence="5" key="1">
    <citation type="journal article" date="2013" name="Nat. Genet.">
        <title>The Capsella rubella genome and the genomic consequences of rapid mating system evolution.</title>
        <authorList>
            <person name="Slotte T."/>
            <person name="Hazzouri K.M."/>
            <person name="Agren J.A."/>
            <person name="Koenig D."/>
            <person name="Maumus F."/>
            <person name="Guo Y.L."/>
            <person name="Steige K."/>
            <person name="Platts A.E."/>
            <person name="Escobar J.S."/>
            <person name="Newman L.K."/>
            <person name="Wang W."/>
            <person name="Mandakova T."/>
            <person name="Vello E."/>
            <person name="Smith L.M."/>
            <person name="Henz S.R."/>
            <person name="Steffen J."/>
            <person name="Takuno S."/>
            <person name="Brandvain Y."/>
            <person name="Coop G."/>
            <person name="Andolfatto P."/>
            <person name="Hu T.T."/>
            <person name="Blanchette M."/>
            <person name="Clark R.M."/>
            <person name="Quesneville H."/>
            <person name="Nordborg M."/>
            <person name="Gaut B.S."/>
            <person name="Lysak M.A."/>
            <person name="Jenkins J."/>
            <person name="Grimwood J."/>
            <person name="Chapman J."/>
            <person name="Prochnik S."/>
            <person name="Shu S."/>
            <person name="Rokhsar D."/>
            <person name="Schmutz J."/>
            <person name="Weigel D."/>
            <person name="Wright S.I."/>
        </authorList>
    </citation>
    <scope>NUCLEOTIDE SEQUENCE [LARGE SCALE GENOMIC DNA]</scope>
    <source>
        <strain evidence="5">cv. Monte Gargano</strain>
    </source>
</reference>
<feature type="domain" description="DUF6821" evidence="3">
    <location>
        <begin position="290"/>
        <end position="364"/>
    </location>
</feature>
<accession>R0H036</accession>
<feature type="region of interest" description="Disordered" evidence="1">
    <location>
        <begin position="152"/>
        <end position="204"/>
    </location>
</feature>
<dbReference type="PANTHER" id="PTHR33646">
    <property type="entry name" value="GB|AAF00631.1"/>
    <property type="match status" value="1"/>
</dbReference>
<keyword evidence="2" id="KW-1133">Transmembrane helix</keyword>
<proteinExistence type="predicted"/>
<keyword evidence="5" id="KW-1185">Reference proteome</keyword>
<keyword evidence="2" id="KW-0472">Membrane</keyword>
<evidence type="ECO:0000313" key="4">
    <source>
        <dbReference type="EMBL" id="EOA16813.1"/>
    </source>
</evidence>
<dbReference type="KEGG" id="crb:17878708"/>
<evidence type="ECO:0000259" key="3">
    <source>
        <dbReference type="Pfam" id="PF20705"/>
    </source>
</evidence>
<dbReference type="Pfam" id="PF20705">
    <property type="entry name" value="DUF6821"/>
    <property type="match status" value="1"/>
</dbReference>
<evidence type="ECO:0000256" key="1">
    <source>
        <dbReference type="SAM" id="MobiDB-lite"/>
    </source>
</evidence>
<dbReference type="STRING" id="81985.R0H036"/>
<dbReference type="Proteomes" id="UP000029121">
    <property type="component" value="Unassembled WGS sequence"/>
</dbReference>
<dbReference type="InterPro" id="IPR049224">
    <property type="entry name" value="DUF6821"/>
</dbReference>
<evidence type="ECO:0000313" key="5">
    <source>
        <dbReference type="Proteomes" id="UP000029121"/>
    </source>
</evidence>
<dbReference type="PANTHER" id="PTHR33646:SF6">
    <property type="entry name" value="TRANSMEMBRANE PROTEIN"/>
    <property type="match status" value="1"/>
</dbReference>
<feature type="transmembrane region" description="Helical" evidence="2">
    <location>
        <begin position="303"/>
        <end position="323"/>
    </location>
</feature>
<dbReference type="eggNOG" id="ENOG502QR2C">
    <property type="taxonomic scope" value="Eukaryota"/>
</dbReference>
<dbReference type="AlphaFoldDB" id="R0H036"/>
<feature type="non-terminal residue" evidence="4">
    <location>
        <position position="1"/>
    </location>
</feature>
<keyword evidence="2" id="KW-0812">Transmembrane</keyword>
<organism evidence="4 5">
    <name type="scientific">Capsella rubella</name>
    <dbReference type="NCBI Taxonomy" id="81985"/>
    <lineage>
        <taxon>Eukaryota</taxon>
        <taxon>Viridiplantae</taxon>
        <taxon>Streptophyta</taxon>
        <taxon>Embryophyta</taxon>
        <taxon>Tracheophyta</taxon>
        <taxon>Spermatophyta</taxon>
        <taxon>Magnoliopsida</taxon>
        <taxon>eudicotyledons</taxon>
        <taxon>Gunneridae</taxon>
        <taxon>Pentapetalae</taxon>
        <taxon>rosids</taxon>
        <taxon>malvids</taxon>
        <taxon>Brassicales</taxon>
        <taxon>Brassicaceae</taxon>
        <taxon>Camelineae</taxon>
        <taxon>Capsella</taxon>
    </lineage>
</organism>
<protein>
    <recommendedName>
        <fullName evidence="3">DUF6821 domain-containing protein</fullName>
    </recommendedName>
</protein>
<feature type="compositionally biased region" description="Basic and acidic residues" evidence="1">
    <location>
        <begin position="192"/>
        <end position="204"/>
    </location>
</feature>
<dbReference type="InterPro" id="IPR045883">
    <property type="entry name" value="At4g13530-like"/>
</dbReference>
<name>R0H036_9BRAS</name>
<dbReference type="OrthoDB" id="1931521at2759"/>
<evidence type="ECO:0000256" key="2">
    <source>
        <dbReference type="SAM" id="Phobius"/>
    </source>
</evidence>
<sequence>LSISHKQNKAVRDPLHRTPPYQQILSIQIVIINPHVNETTLLTSSSIQLNHATSSPRPKCFCKRSYREEKRIGSVLIAPIQSFLLFGVPQLDLEKNPNFDMEEEIQDWEVLQSLRSTTEDDNSKSLEDIEVATQGMIRFDYFSLENKSVVSRVEGEEDEEGSVQSGSPGWIEPSSDAPYGPKHFSELWSDSSSDRLEDQRSVDDERSEVGIVEYVKGRFDTEEYSESIAQDMDLMSSGEVKDETLLSGEIVSGNDLVEGEGNSVSVDPSVKSGGGGGGEEKGFVWWKIPIEVLKYCVFKVNPIWSFSMAAAFVGFVMLGRRLYNMKKKSRTLQLKVLLDDKKVANHAARWNEAISVAKRVPIIRPALPSSVGMMNQWSMMSLR</sequence>
<dbReference type="EMBL" id="KB870811">
    <property type="protein sequence ID" value="EOA16813.1"/>
    <property type="molecule type" value="Genomic_DNA"/>
</dbReference>